<feature type="binding site" evidence="4">
    <location>
        <position position="229"/>
    </location>
    <ligand>
        <name>3-dehydroquinate</name>
        <dbReference type="ChEBI" id="CHEBI:32364"/>
    </ligand>
</feature>
<comment type="catalytic activity">
    <reaction evidence="1 4">
        <text>3-dehydroquinate = 3-dehydroshikimate + H2O</text>
        <dbReference type="Rhea" id="RHEA:21096"/>
        <dbReference type="ChEBI" id="CHEBI:15377"/>
        <dbReference type="ChEBI" id="CHEBI:16630"/>
        <dbReference type="ChEBI" id="CHEBI:32364"/>
        <dbReference type="EC" id="4.2.1.10"/>
    </reaction>
</comment>
<dbReference type="EMBL" id="CP040899">
    <property type="protein sequence ID" value="QDB80507.1"/>
    <property type="molecule type" value="Genomic_DNA"/>
</dbReference>
<feature type="binding site" evidence="4">
    <location>
        <position position="233"/>
    </location>
    <ligand>
        <name>3-dehydroquinate</name>
        <dbReference type="ChEBI" id="CHEBI:32364"/>
    </ligand>
</feature>
<dbReference type="SUPFAM" id="SSF51569">
    <property type="entry name" value="Aldolase"/>
    <property type="match status" value="1"/>
</dbReference>
<feature type="binding site" evidence="4">
    <location>
        <begin position="47"/>
        <end position="49"/>
    </location>
    <ligand>
        <name>3-dehydroquinate</name>
        <dbReference type="ChEBI" id="CHEBI:32364"/>
    </ligand>
</feature>
<dbReference type="GO" id="GO:0003855">
    <property type="term" value="F:3-dehydroquinate dehydratase activity"/>
    <property type="evidence" value="ECO:0007669"/>
    <property type="project" value="UniProtKB-EC"/>
</dbReference>
<dbReference type="InterPro" id="IPR001381">
    <property type="entry name" value="DHquinase_I"/>
</dbReference>
<comment type="function">
    <text evidence="4">Involved in the third step of the chorismate pathway, which leads to the biosynthesis of aromatic amino acids. Catalyzes the cis-dehydration of 3-dehydroquinate (DHQ) and introduces the first double bond of the aromatic ring to yield 3-dehydroshikimate.</text>
</comment>
<dbReference type="Proteomes" id="UP000313948">
    <property type="component" value="Chromosome"/>
</dbReference>
<dbReference type="Gene3D" id="3.20.20.70">
    <property type="entry name" value="Aldolase class I"/>
    <property type="match status" value="1"/>
</dbReference>
<keyword evidence="6" id="KW-1185">Reference proteome</keyword>
<keyword evidence="2 4" id="KW-0456">Lyase</keyword>
<evidence type="ECO:0000313" key="6">
    <source>
        <dbReference type="Proteomes" id="UP000313948"/>
    </source>
</evidence>
<evidence type="ECO:0000256" key="1">
    <source>
        <dbReference type="ARBA" id="ARBA00001864"/>
    </source>
</evidence>
<organism evidence="5 6">
    <name type="scientific">Georgenia wutianyii</name>
    <dbReference type="NCBI Taxonomy" id="2585135"/>
    <lineage>
        <taxon>Bacteria</taxon>
        <taxon>Bacillati</taxon>
        <taxon>Actinomycetota</taxon>
        <taxon>Actinomycetes</taxon>
        <taxon>Micrococcales</taxon>
        <taxon>Bogoriellaceae</taxon>
        <taxon>Georgenia</taxon>
    </lineage>
</organism>
<dbReference type="EC" id="4.2.1.10" evidence="4"/>
<evidence type="ECO:0000256" key="3">
    <source>
        <dbReference type="ARBA" id="ARBA00023270"/>
    </source>
</evidence>
<feature type="binding site" evidence="4">
    <location>
        <position position="210"/>
    </location>
    <ligand>
        <name>3-dehydroquinate</name>
        <dbReference type="ChEBI" id="CHEBI:32364"/>
    </ligand>
</feature>
<gene>
    <name evidence="4 5" type="primary">aroD</name>
    <name evidence="5" type="ORF">FE251_14865</name>
</gene>
<sequence>MSAVVRLRGVPVGEGRAKVAASLSSPRAADLLAEAGRVLAAGVDVAEWRADHALAAGTPVTGLPAALRERLGDTPLLLTVRSAHEGGAATLDDAAYAAAVTSLLEPGGGDAVDLEAARHAVLPDLLARAREAGLPVLVSAHDVHATPSAAEITDLLAAMAAAGADVVKLAVTARGPRDVLALLEGTLAARETLDVPVVTMAMGPAGLVSRLCGEVFGSALTFGAVDRPSAPGQIDARALREVVDLVHEHGGGGR</sequence>
<comment type="similarity">
    <text evidence="4">Belongs to the type-I 3-dehydroquinase family.</text>
</comment>
<name>A0ABX5VPX6_9MICO</name>
<evidence type="ECO:0000313" key="5">
    <source>
        <dbReference type="EMBL" id="QDB80507.1"/>
    </source>
</evidence>
<comment type="pathway">
    <text evidence="4">Metabolic intermediate biosynthesis; chorismate biosynthesis; chorismate from D-erythrose 4-phosphate and phosphoenolpyruvate: step 3/7.</text>
</comment>
<comment type="subunit">
    <text evidence="4">Homodimer.</text>
</comment>
<feature type="active site" description="Schiff-base intermediate with substrate" evidence="4">
    <location>
        <position position="168"/>
    </location>
</feature>
<dbReference type="HAMAP" id="MF_00214">
    <property type="entry name" value="AroD"/>
    <property type="match status" value="1"/>
</dbReference>
<keyword evidence="4" id="KW-0028">Amino-acid biosynthesis</keyword>
<protein>
    <recommendedName>
        <fullName evidence="4">3-dehydroquinate dehydratase</fullName>
        <shortName evidence="4">3-dehydroquinase</shortName>
        <ecNumber evidence="4">4.2.1.10</ecNumber>
    </recommendedName>
    <alternativeName>
        <fullName evidence="4">Type I DHQase</fullName>
    </alternativeName>
    <alternativeName>
        <fullName evidence="4">Type I dehydroquinase</fullName>
        <shortName evidence="4">DHQ1</shortName>
    </alternativeName>
</protein>
<evidence type="ECO:0000256" key="2">
    <source>
        <dbReference type="ARBA" id="ARBA00023239"/>
    </source>
</evidence>
<dbReference type="PANTHER" id="PTHR43699">
    <property type="entry name" value="3-DEHYDROQUINATE DEHYDRATASE"/>
    <property type="match status" value="1"/>
</dbReference>
<dbReference type="CDD" id="cd00502">
    <property type="entry name" value="DHQase_I"/>
    <property type="match status" value="1"/>
</dbReference>
<dbReference type="RefSeq" id="WP_139072336.1">
    <property type="nucleotide sequence ID" value="NZ_CP040899.1"/>
</dbReference>
<dbReference type="Pfam" id="PF01487">
    <property type="entry name" value="DHquinase_I"/>
    <property type="match status" value="1"/>
</dbReference>
<accession>A0ABX5VPX6</accession>
<proteinExistence type="inferred from homology"/>
<feature type="active site" description="Proton donor/acceptor" evidence="4">
    <location>
        <position position="141"/>
    </location>
</feature>
<keyword evidence="3 4" id="KW-0704">Schiff base</keyword>
<feature type="binding site" evidence="4">
    <location>
        <position position="22"/>
    </location>
    <ligand>
        <name>3-dehydroquinate</name>
        <dbReference type="ChEBI" id="CHEBI:32364"/>
    </ligand>
</feature>
<feature type="binding site" evidence="4">
    <location>
        <position position="81"/>
    </location>
    <ligand>
        <name>3-dehydroquinate</name>
        <dbReference type="ChEBI" id="CHEBI:32364"/>
    </ligand>
</feature>
<evidence type="ECO:0000256" key="4">
    <source>
        <dbReference type="HAMAP-Rule" id="MF_00214"/>
    </source>
</evidence>
<dbReference type="PANTHER" id="PTHR43699:SF1">
    <property type="entry name" value="3-DEHYDROQUINATE DEHYDRATASE"/>
    <property type="match status" value="1"/>
</dbReference>
<dbReference type="InterPro" id="IPR050146">
    <property type="entry name" value="Type-I_3-dehydroquinase"/>
</dbReference>
<dbReference type="NCBIfam" id="TIGR01093">
    <property type="entry name" value="aroD"/>
    <property type="match status" value="1"/>
</dbReference>
<keyword evidence="4" id="KW-0057">Aromatic amino acid biosynthesis</keyword>
<dbReference type="InterPro" id="IPR013785">
    <property type="entry name" value="Aldolase_TIM"/>
</dbReference>
<reference evidence="5 6" key="1">
    <citation type="submission" date="2019-05" db="EMBL/GenBank/DDBJ databases">
        <title>Georgenia *** sp. nov., and Georgenia *** sp. nov., isolated from the intestinal contents of plateau pika (Ochotona curzoniae) in the Qinghai-Tibet plateau of China.</title>
        <authorList>
            <person name="Tian Z."/>
        </authorList>
    </citation>
    <scope>NUCLEOTIDE SEQUENCE [LARGE SCALE GENOMIC DNA]</scope>
    <source>
        <strain evidence="5 6">Z294</strain>
    </source>
</reference>